<dbReference type="InterPro" id="IPR036852">
    <property type="entry name" value="Peptidase_S8/S53_dom_sf"/>
</dbReference>
<sequence length="758" mass="79842">MNFLSKFFLGVLLLTVFSAATEAPIAAADFDLVVGIEVGESLTINDIDWFALVNSDSFDLSGPFLTEGDGSACVLGGKYGGDVVGKASGTCIAKYIVEADGSPQSLFFRVDVGGGSDTTEVPATTTTVDVDLVAEILVGETFVTYLGFKNLGLVDSFSVYALKVNLIEGDASACVLGGGHGDDVVGKAPGTCLLEASLSFDPFDPSPNWEVVYFRINVTVPPPTIIATAETFVPPVDFEWTEARDANKDYFDLVQAIETWNLGYTGEGSVVAIIDSGFEVTHPDFTDRIILEVCLSAENLDDKCPNGEDLAEGPGALYPPTKFSGTHGTGVAGVVHQFAPDARFIFIEPVGGGPGSVGRIDLAYNWVLDNAERYGIDALVMSYGENVSQREALVTGEDCPDPDDENGKFAAMKALGVVPIAASGNDGFLESAGGTPGCYEDVASVGWANRYGLVDMASNVHESLALLAPAGLQVAAAEIEDMGSYAPFPGTSGAAPVVGALIAIARQINPGATADELIELARSTAYSVDDFLVKDIRLVDFLTFSQTLAGVTVSPKKDISLKPDGVVNLFVGESVGRNDLCLAGGFSLDCFEQHGVQKFIPRSLDRISGFASICEIPSASSGSLIVGASPGTCFFSVGMAPWSGGDDEPTEAEYQERLIQVNVETLDLSSVDSVLEIKVGELLDHDVFYITGVFPNNLFLGDPEFLRGEGSVCTLVGKQTYKGPRVYVFGKAPGTCVVKIKSQSEIPSVGYFAINVTE</sequence>
<keyword evidence="2" id="KW-0645">Protease</keyword>
<comment type="similarity">
    <text evidence="1">Belongs to the peptidase S8 family.</text>
</comment>
<evidence type="ECO:0000256" key="2">
    <source>
        <dbReference type="ARBA" id="ARBA00022670"/>
    </source>
</evidence>
<dbReference type="EMBL" id="UINC01020750">
    <property type="protein sequence ID" value="SVA86828.1"/>
    <property type="molecule type" value="Genomic_DNA"/>
</dbReference>
<keyword evidence="3" id="KW-0378">Hydrolase</keyword>
<dbReference type="AlphaFoldDB" id="A0A381ZBZ8"/>
<protein>
    <recommendedName>
        <fullName evidence="5">Peptidase S8/S53 domain-containing protein</fullName>
    </recommendedName>
</protein>
<evidence type="ECO:0000256" key="4">
    <source>
        <dbReference type="ARBA" id="ARBA00022825"/>
    </source>
</evidence>
<dbReference type="Pfam" id="PF00082">
    <property type="entry name" value="Peptidase_S8"/>
    <property type="match status" value="1"/>
</dbReference>
<dbReference type="GO" id="GO:0006508">
    <property type="term" value="P:proteolysis"/>
    <property type="evidence" value="ECO:0007669"/>
    <property type="project" value="UniProtKB-KW"/>
</dbReference>
<evidence type="ECO:0000313" key="6">
    <source>
        <dbReference type="EMBL" id="SVA86828.1"/>
    </source>
</evidence>
<dbReference type="PANTHER" id="PTHR43399:SF4">
    <property type="entry name" value="CELL WALL-ASSOCIATED PROTEASE"/>
    <property type="match status" value="1"/>
</dbReference>
<dbReference type="Gene3D" id="3.40.50.200">
    <property type="entry name" value="Peptidase S8/S53 domain"/>
    <property type="match status" value="1"/>
</dbReference>
<reference evidence="6" key="1">
    <citation type="submission" date="2018-05" db="EMBL/GenBank/DDBJ databases">
        <authorList>
            <person name="Lanie J.A."/>
            <person name="Ng W.-L."/>
            <person name="Kazmierczak K.M."/>
            <person name="Andrzejewski T.M."/>
            <person name="Davidsen T.M."/>
            <person name="Wayne K.J."/>
            <person name="Tettelin H."/>
            <person name="Glass J.I."/>
            <person name="Rusch D."/>
            <person name="Podicherti R."/>
            <person name="Tsui H.-C.T."/>
            <person name="Winkler M.E."/>
        </authorList>
    </citation>
    <scope>NUCLEOTIDE SEQUENCE</scope>
</reference>
<accession>A0A381ZBZ8</accession>
<organism evidence="6">
    <name type="scientific">marine metagenome</name>
    <dbReference type="NCBI Taxonomy" id="408172"/>
    <lineage>
        <taxon>unclassified sequences</taxon>
        <taxon>metagenomes</taxon>
        <taxon>ecological metagenomes</taxon>
    </lineage>
</organism>
<dbReference type="PROSITE" id="PS00136">
    <property type="entry name" value="SUBTILASE_ASP"/>
    <property type="match status" value="1"/>
</dbReference>
<dbReference type="InterPro" id="IPR000209">
    <property type="entry name" value="Peptidase_S8/S53_dom"/>
</dbReference>
<evidence type="ECO:0000256" key="1">
    <source>
        <dbReference type="ARBA" id="ARBA00011073"/>
    </source>
</evidence>
<dbReference type="PANTHER" id="PTHR43399">
    <property type="entry name" value="SUBTILISIN-RELATED"/>
    <property type="match status" value="1"/>
</dbReference>
<gene>
    <name evidence="6" type="ORF">METZ01_LOCUS139682</name>
</gene>
<name>A0A381ZBZ8_9ZZZZ</name>
<dbReference type="SUPFAM" id="SSF52743">
    <property type="entry name" value="Subtilisin-like"/>
    <property type="match status" value="1"/>
</dbReference>
<dbReference type="InterPro" id="IPR015500">
    <property type="entry name" value="Peptidase_S8_subtilisin-rel"/>
</dbReference>
<dbReference type="InterPro" id="IPR023827">
    <property type="entry name" value="Peptidase_S8_Asp-AS"/>
</dbReference>
<evidence type="ECO:0000256" key="3">
    <source>
        <dbReference type="ARBA" id="ARBA00022801"/>
    </source>
</evidence>
<dbReference type="GO" id="GO:0004252">
    <property type="term" value="F:serine-type endopeptidase activity"/>
    <property type="evidence" value="ECO:0007669"/>
    <property type="project" value="InterPro"/>
</dbReference>
<keyword evidence="4" id="KW-0720">Serine protease</keyword>
<dbReference type="CDD" id="cd00306">
    <property type="entry name" value="Peptidases_S8_S53"/>
    <property type="match status" value="1"/>
</dbReference>
<evidence type="ECO:0000259" key="5">
    <source>
        <dbReference type="Pfam" id="PF00082"/>
    </source>
</evidence>
<dbReference type="PRINTS" id="PR00723">
    <property type="entry name" value="SUBTILISIN"/>
</dbReference>
<dbReference type="PROSITE" id="PS51892">
    <property type="entry name" value="SUBTILASE"/>
    <property type="match status" value="1"/>
</dbReference>
<proteinExistence type="inferred from homology"/>
<dbReference type="InterPro" id="IPR051048">
    <property type="entry name" value="Peptidase_S8/S53_subtilisin"/>
</dbReference>
<feature type="domain" description="Peptidase S8/S53" evidence="5">
    <location>
        <begin position="266"/>
        <end position="525"/>
    </location>
</feature>